<dbReference type="PROSITE" id="PS51257">
    <property type="entry name" value="PROKAR_LIPOPROTEIN"/>
    <property type="match status" value="1"/>
</dbReference>
<organism evidence="5 6">
    <name type="scientific">Paenibacillus macerans</name>
    <name type="common">Bacillus macerans</name>
    <dbReference type="NCBI Taxonomy" id="44252"/>
    <lineage>
        <taxon>Bacteria</taxon>
        <taxon>Bacillati</taxon>
        <taxon>Bacillota</taxon>
        <taxon>Bacilli</taxon>
        <taxon>Bacillales</taxon>
        <taxon>Paenibacillaceae</taxon>
        <taxon>Paenibacillus</taxon>
    </lineage>
</organism>
<dbReference type="GeneID" id="77010034"/>
<feature type="domain" description="Prolow-density lipoprotein receptor-related protein 1-like beta-propeller" evidence="4">
    <location>
        <begin position="308"/>
        <end position="535"/>
    </location>
</feature>
<keyword evidence="2" id="KW-0732">Signal</keyword>
<dbReference type="RefSeq" id="WP_036626827.1">
    <property type="nucleotide sequence ID" value="NZ_JAKOBR010000065.1"/>
</dbReference>
<dbReference type="InterPro" id="IPR032485">
    <property type="entry name" value="LRP1-like_beta_prop"/>
</dbReference>
<dbReference type="Proteomes" id="UP000029278">
    <property type="component" value="Unassembled WGS sequence"/>
</dbReference>
<feature type="chain" id="PRO_5038639809" description="DUF5050 domain-containing protein" evidence="2">
    <location>
        <begin position="23"/>
        <end position="565"/>
    </location>
</feature>
<dbReference type="STRING" id="44252.DJ90_5250"/>
<dbReference type="PATRIC" id="fig|44252.3.peg.6707"/>
<feature type="region of interest" description="Disordered" evidence="1">
    <location>
        <begin position="55"/>
        <end position="76"/>
    </location>
</feature>
<dbReference type="Pfam" id="PF16472">
    <property type="entry name" value="DUF5050"/>
    <property type="match status" value="1"/>
</dbReference>
<dbReference type="InterPro" id="IPR011042">
    <property type="entry name" value="6-blade_b-propeller_TolB-like"/>
</dbReference>
<feature type="domain" description="Copper amine oxidase-like N-terminal" evidence="3">
    <location>
        <begin position="105"/>
        <end position="188"/>
    </location>
</feature>
<keyword evidence="6" id="KW-1185">Reference proteome</keyword>
<evidence type="ECO:0000259" key="3">
    <source>
        <dbReference type="Pfam" id="PF07833"/>
    </source>
</evidence>
<dbReference type="SUPFAM" id="SSF55383">
    <property type="entry name" value="Copper amine oxidase, domain N"/>
    <property type="match status" value="1"/>
</dbReference>
<feature type="compositionally biased region" description="Low complexity" evidence="1">
    <location>
        <begin position="61"/>
        <end position="72"/>
    </location>
</feature>
<dbReference type="InterPro" id="IPR036582">
    <property type="entry name" value="Mao_N_sf"/>
</dbReference>
<evidence type="ECO:0000259" key="4">
    <source>
        <dbReference type="Pfam" id="PF16472"/>
    </source>
</evidence>
<dbReference type="Gene3D" id="2.120.10.30">
    <property type="entry name" value="TolB, C-terminal domain"/>
    <property type="match status" value="1"/>
</dbReference>
<proteinExistence type="predicted"/>
<dbReference type="OrthoDB" id="1164310at2"/>
<protein>
    <recommendedName>
        <fullName evidence="7">DUF5050 domain-containing protein</fullName>
    </recommendedName>
</protein>
<evidence type="ECO:0000313" key="5">
    <source>
        <dbReference type="EMBL" id="KFM83712.1"/>
    </source>
</evidence>
<dbReference type="Gene3D" id="3.30.457.10">
    <property type="entry name" value="Copper amine oxidase-like, N-terminal domain"/>
    <property type="match status" value="1"/>
</dbReference>
<reference evidence="5 6" key="1">
    <citation type="submission" date="2014-04" db="EMBL/GenBank/DDBJ databases">
        <authorList>
            <person name="Bishop-Lilly K.A."/>
            <person name="Broomall S.M."/>
            <person name="Chain P.S."/>
            <person name="Chertkov O."/>
            <person name="Coyne S.R."/>
            <person name="Daligault H.E."/>
            <person name="Davenport K.W."/>
            <person name="Erkkila T."/>
            <person name="Frey K.G."/>
            <person name="Gibbons H.S."/>
            <person name="Gu W."/>
            <person name="Jaissle J."/>
            <person name="Johnson S.L."/>
            <person name="Koroleva G.I."/>
            <person name="Ladner J.T."/>
            <person name="Lo C.-C."/>
            <person name="Minogue T.D."/>
            <person name="Munk C."/>
            <person name="Palacios G.F."/>
            <person name="Redden C.L."/>
            <person name="Rosenzweig C.N."/>
            <person name="Scholz M.B."/>
            <person name="Teshima H."/>
            <person name="Xu Y."/>
        </authorList>
    </citation>
    <scope>NUCLEOTIDE SEQUENCE [LARGE SCALE GENOMIC DNA]</scope>
    <source>
        <strain evidence="5 6">8244</strain>
    </source>
</reference>
<evidence type="ECO:0008006" key="7">
    <source>
        <dbReference type="Google" id="ProtNLM"/>
    </source>
</evidence>
<dbReference type="InterPro" id="IPR012854">
    <property type="entry name" value="Cu_amine_oxidase-like_N"/>
</dbReference>
<dbReference type="HOGENOM" id="CLU_482199_0_0_9"/>
<feature type="signal peptide" evidence="2">
    <location>
        <begin position="1"/>
        <end position="22"/>
    </location>
</feature>
<dbReference type="EMBL" id="JMQA01000064">
    <property type="protein sequence ID" value="KFM83712.1"/>
    <property type="molecule type" value="Genomic_DNA"/>
</dbReference>
<dbReference type="Pfam" id="PF07833">
    <property type="entry name" value="Cu_amine_oxidN1"/>
    <property type="match status" value="1"/>
</dbReference>
<accession>A0A090XH21</accession>
<evidence type="ECO:0000256" key="2">
    <source>
        <dbReference type="SAM" id="SignalP"/>
    </source>
</evidence>
<dbReference type="SUPFAM" id="SSF69304">
    <property type="entry name" value="Tricorn protease N-terminal domain"/>
    <property type="match status" value="1"/>
</dbReference>
<sequence>MFKKTIVIMSLLLGCISGGLSAAAQTSAAQTLAAQIPAAQIPAAEEGGLIVTETGSDNTAEETGGTTGQAADGRPESELSDAIVLSVDSSKAYVKGQMTRIDGMNSGVAPFVEKGSALVPLRFLADQVGAKMSFNAKTGDITITAGGQTAKTRIGERVLYINDRKIVMSAPGQAVNGTTYLPLRNAVEDLFQKKLFFKDGIIVISDSEQNISGDVLASLKKSLQPKAIYAGKLMMYYMYSDGTVEKVDIDTRPSSEIRSQEMNRVEYTDGRFFYIKDFLGTVDNDYFYRTDLNGNLITFHFPQGEQLGLVMGQDGDLYFNRPNGDIVKIGYDDDTGARHVIGKGYLMKDNAYIKNDVIWFTDGEANYAIYKLQNGKKTKLSKANCFIRYVYNNWIYYGYYENKRWTLYRMGMDGSHQKKLSGDADVNDSMIFNNKIYYLDNRAKMLREMNLDGSGKRAVAKLNDPGMQIFDMVGGTLYYTEENQLKWTQSLWKVDVLTGAKKRLATEELDFDSGWLRIRNVKALGDYVYYTFADGVYAVKKNGGAPNKLGSLPNAGRDAVSIKEQ</sequence>
<name>A0A090XH21_PAEMA</name>
<evidence type="ECO:0000313" key="6">
    <source>
        <dbReference type="Proteomes" id="UP000029278"/>
    </source>
</evidence>
<gene>
    <name evidence="5" type="ORF">DJ90_5250</name>
</gene>
<evidence type="ECO:0000256" key="1">
    <source>
        <dbReference type="SAM" id="MobiDB-lite"/>
    </source>
</evidence>
<dbReference type="AlphaFoldDB" id="A0A090XH21"/>
<comment type="caution">
    <text evidence="5">The sequence shown here is derived from an EMBL/GenBank/DDBJ whole genome shotgun (WGS) entry which is preliminary data.</text>
</comment>